<dbReference type="InterPro" id="IPR001077">
    <property type="entry name" value="COMT_C"/>
</dbReference>
<keyword evidence="8" id="KW-1185">Reference proteome</keyword>
<dbReference type="AlphaFoldDB" id="A0A1H9V4B4"/>
<dbReference type="CDD" id="cd02440">
    <property type="entry name" value="AdoMet_MTases"/>
    <property type="match status" value="1"/>
</dbReference>
<feature type="domain" description="O-methyltransferase dimerisation" evidence="6">
    <location>
        <begin position="14"/>
        <end position="91"/>
    </location>
</feature>
<dbReference type="InterPro" id="IPR036390">
    <property type="entry name" value="WH_DNA-bd_sf"/>
</dbReference>
<keyword evidence="3" id="KW-0949">S-adenosyl-L-methionine</keyword>
<evidence type="ECO:0000259" key="5">
    <source>
        <dbReference type="Pfam" id="PF00891"/>
    </source>
</evidence>
<reference evidence="8" key="1">
    <citation type="submission" date="2016-10" db="EMBL/GenBank/DDBJ databases">
        <authorList>
            <person name="Varghese N."/>
            <person name="Submissions S."/>
        </authorList>
    </citation>
    <scope>NUCLEOTIDE SEQUENCE [LARGE SCALE GENOMIC DNA]</scope>
    <source>
        <strain evidence="8">CGMCC 4.3525</strain>
    </source>
</reference>
<dbReference type="InterPro" id="IPR036388">
    <property type="entry name" value="WH-like_DNA-bd_sf"/>
</dbReference>
<dbReference type="SUPFAM" id="SSF46785">
    <property type="entry name" value="Winged helix' DNA-binding domain"/>
    <property type="match status" value="1"/>
</dbReference>
<dbReference type="Pfam" id="PF00891">
    <property type="entry name" value="Methyltransf_2"/>
    <property type="match status" value="1"/>
</dbReference>
<dbReference type="InterPro" id="IPR016461">
    <property type="entry name" value="COMT-like"/>
</dbReference>
<dbReference type="Gene3D" id="1.10.10.10">
    <property type="entry name" value="Winged helix-like DNA-binding domain superfamily/Winged helix DNA-binding domain"/>
    <property type="match status" value="1"/>
</dbReference>
<evidence type="ECO:0000313" key="8">
    <source>
        <dbReference type="Proteomes" id="UP000199352"/>
    </source>
</evidence>
<dbReference type="Proteomes" id="UP000199352">
    <property type="component" value="Unassembled WGS sequence"/>
</dbReference>
<evidence type="ECO:0000256" key="4">
    <source>
        <dbReference type="PIRSR" id="PIRSR005739-1"/>
    </source>
</evidence>
<dbReference type="SUPFAM" id="SSF53335">
    <property type="entry name" value="S-adenosyl-L-methionine-dependent methyltransferases"/>
    <property type="match status" value="1"/>
</dbReference>
<feature type="domain" description="O-methyltransferase C-terminal" evidence="5">
    <location>
        <begin position="144"/>
        <end position="320"/>
    </location>
</feature>
<gene>
    <name evidence="7" type="ORF">SAMN05216188_1247</name>
</gene>
<dbReference type="InterPro" id="IPR029063">
    <property type="entry name" value="SAM-dependent_MTases_sf"/>
</dbReference>
<evidence type="ECO:0000313" key="7">
    <source>
        <dbReference type="EMBL" id="SES16133.1"/>
    </source>
</evidence>
<dbReference type="EMBL" id="FOFR01000024">
    <property type="protein sequence ID" value="SES16133.1"/>
    <property type="molecule type" value="Genomic_DNA"/>
</dbReference>
<dbReference type="GO" id="GO:0032259">
    <property type="term" value="P:methylation"/>
    <property type="evidence" value="ECO:0007669"/>
    <property type="project" value="UniProtKB-KW"/>
</dbReference>
<keyword evidence="1" id="KW-0489">Methyltransferase</keyword>
<organism evidence="7 8">
    <name type="scientific">Lentzea xinjiangensis</name>
    <dbReference type="NCBI Taxonomy" id="402600"/>
    <lineage>
        <taxon>Bacteria</taxon>
        <taxon>Bacillati</taxon>
        <taxon>Actinomycetota</taxon>
        <taxon>Actinomycetes</taxon>
        <taxon>Pseudonocardiales</taxon>
        <taxon>Pseudonocardiaceae</taxon>
        <taxon>Lentzea</taxon>
    </lineage>
</organism>
<dbReference type="GO" id="GO:0046983">
    <property type="term" value="F:protein dimerization activity"/>
    <property type="evidence" value="ECO:0007669"/>
    <property type="project" value="InterPro"/>
</dbReference>
<dbReference type="RefSeq" id="WP_218148317.1">
    <property type="nucleotide sequence ID" value="NZ_FOFR01000024.1"/>
</dbReference>
<dbReference type="PIRSF" id="PIRSF005739">
    <property type="entry name" value="O-mtase"/>
    <property type="match status" value="1"/>
</dbReference>
<accession>A0A1H9V4B4</accession>
<name>A0A1H9V4B4_9PSEU</name>
<feature type="active site" description="Proton acceptor" evidence="4">
    <location>
        <position position="248"/>
    </location>
</feature>
<evidence type="ECO:0000259" key="6">
    <source>
        <dbReference type="Pfam" id="PF08100"/>
    </source>
</evidence>
<dbReference type="InterPro" id="IPR012967">
    <property type="entry name" value="COMT_dimerisation"/>
</dbReference>
<dbReference type="Pfam" id="PF08100">
    <property type="entry name" value="Dimerisation"/>
    <property type="match status" value="1"/>
</dbReference>
<dbReference type="PROSITE" id="PS51683">
    <property type="entry name" value="SAM_OMT_II"/>
    <property type="match status" value="1"/>
</dbReference>
<sequence length="345" mass="36953">MTIAQQRVTQHPLLELTTGFMRFKTFAAAVELDVFTKLAGGREVTQSEFAQLVGLQERPARLLLPALVALELLEKNGDTYRNSAVAEEFLVNDKPYFFGGFVQFYSHAMYKGWEHLVGALQANTPVLAAPDGDTVFGPDDFMIRYFWEAMHALAGFTGLALSEAYDFSAHRRVLDVGGGSGGIPIELCRRVPGLTGTVYELAHVCPIVEEKAAAAGLAGVVDACAGDFTTDDALPSGYDAMVLSQVLHVLDEDSSRALLKKCYDALEPGGAVFICELLLDAERTGPAPAALMGLNMLIAHPGGENYSDQEYLSWLAGAGFVDLEVVRFEAAGATGAVIGRKPAGN</sequence>
<dbReference type="PANTHER" id="PTHR43712:SF2">
    <property type="entry name" value="O-METHYLTRANSFERASE CICE"/>
    <property type="match status" value="1"/>
</dbReference>
<dbReference type="PANTHER" id="PTHR43712">
    <property type="entry name" value="PUTATIVE (AFU_ORTHOLOGUE AFUA_4G14580)-RELATED"/>
    <property type="match status" value="1"/>
</dbReference>
<dbReference type="GO" id="GO:0008171">
    <property type="term" value="F:O-methyltransferase activity"/>
    <property type="evidence" value="ECO:0007669"/>
    <property type="project" value="InterPro"/>
</dbReference>
<proteinExistence type="predicted"/>
<evidence type="ECO:0000256" key="2">
    <source>
        <dbReference type="ARBA" id="ARBA00022679"/>
    </source>
</evidence>
<protein>
    <submittedName>
        <fullName evidence="7">Dimerisation domain-containing protein</fullName>
    </submittedName>
</protein>
<keyword evidence="2" id="KW-0808">Transferase</keyword>
<evidence type="ECO:0000256" key="1">
    <source>
        <dbReference type="ARBA" id="ARBA00022603"/>
    </source>
</evidence>
<evidence type="ECO:0000256" key="3">
    <source>
        <dbReference type="ARBA" id="ARBA00022691"/>
    </source>
</evidence>
<dbReference type="STRING" id="402600.SAMN05216188_1247"/>
<dbReference type="Gene3D" id="3.40.50.150">
    <property type="entry name" value="Vaccinia Virus protein VP39"/>
    <property type="match status" value="1"/>
</dbReference>